<dbReference type="EMBL" id="JWIR02000038">
    <property type="protein sequence ID" value="KKB39729.1"/>
    <property type="molecule type" value="Genomic_DNA"/>
</dbReference>
<evidence type="ECO:0000313" key="1">
    <source>
        <dbReference type="EMBL" id="KKB39729.1"/>
    </source>
</evidence>
<evidence type="ECO:0000313" key="2">
    <source>
        <dbReference type="EMBL" id="KKB39894.1"/>
    </source>
</evidence>
<dbReference type="AlphaFoldDB" id="A0A0F5I245"/>
<dbReference type="EMBL" id="JWIR02000037">
    <property type="protein sequence ID" value="KKB39894.1"/>
    <property type="molecule type" value="Genomic_DNA"/>
</dbReference>
<comment type="caution">
    <text evidence="1">The sequence shown here is derived from an EMBL/GenBank/DDBJ whole genome shotgun (WGS) entry which is preliminary data.</text>
</comment>
<dbReference type="Proteomes" id="UP000031563">
    <property type="component" value="Unassembled WGS sequence"/>
</dbReference>
<reference evidence="1 3" key="1">
    <citation type="submission" date="2015-02" db="EMBL/GenBank/DDBJ databases">
        <title>Genome Assembly of Bacillaceae bacterium MTCC 8252.</title>
        <authorList>
            <person name="Verma A."/>
            <person name="Khatri I."/>
            <person name="Mual P."/>
            <person name="Subramanian S."/>
            <person name="Krishnamurthi S."/>
        </authorList>
    </citation>
    <scope>NUCLEOTIDE SEQUENCE [LARGE SCALE GENOMIC DNA]</scope>
    <source>
        <strain evidence="1 3">MTCC 8252</strain>
    </source>
</reference>
<evidence type="ECO:0000313" key="3">
    <source>
        <dbReference type="Proteomes" id="UP000031563"/>
    </source>
</evidence>
<keyword evidence="3" id="KW-1185">Reference proteome</keyword>
<name>A0A0F5I245_BACTR</name>
<accession>A0A0F5I245</accession>
<gene>
    <name evidence="2" type="ORF">QY95_02111</name>
    <name evidence="1" type="ORF">QY95_02112</name>
</gene>
<sequence length="43" mass="5087">MAITRLLLGYFLYDIIQFSKNKYIEGIHPSKLNKISCQPRYIP</sequence>
<organism evidence="1 3">
    <name type="scientific">Bacillus thermotolerans</name>
    <name type="common">Quasibacillus thermotolerans</name>
    <dbReference type="NCBI Taxonomy" id="1221996"/>
    <lineage>
        <taxon>Bacteria</taxon>
        <taxon>Bacillati</taxon>
        <taxon>Bacillota</taxon>
        <taxon>Bacilli</taxon>
        <taxon>Bacillales</taxon>
        <taxon>Bacillaceae</taxon>
        <taxon>Bacillus</taxon>
    </lineage>
</organism>
<proteinExistence type="predicted"/>
<protein>
    <submittedName>
        <fullName evidence="1">Uncharacterized protein</fullName>
    </submittedName>
</protein>